<evidence type="ECO:0000313" key="3">
    <source>
        <dbReference type="Proteomes" id="UP000187486"/>
    </source>
</evidence>
<organism evidence="2 3">
    <name type="scientific">Amycolatopsis coloradensis</name>
    <dbReference type="NCBI Taxonomy" id="76021"/>
    <lineage>
        <taxon>Bacteria</taxon>
        <taxon>Bacillati</taxon>
        <taxon>Actinomycetota</taxon>
        <taxon>Actinomycetes</taxon>
        <taxon>Pseudonocardiales</taxon>
        <taxon>Pseudonocardiaceae</taxon>
        <taxon>Amycolatopsis</taxon>
    </lineage>
</organism>
<proteinExistence type="predicted"/>
<feature type="region of interest" description="Disordered" evidence="1">
    <location>
        <begin position="48"/>
        <end position="89"/>
    </location>
</feature>
<dbReference type="InterPro" id="IPR032584">
    <property type="entry name" value="DUF4913"/>
</dbReference>
<accession>A0A1R0KUC6</accession>
<name>A0A1R0KUC6_9PSEU</name>
<sequence length="211" mass="23289">METEQFQVSNELHQIKRAVELAQNGLDTLEVGLADISHQFGNLYTQMQATGPPLWDENPPEADTADAAEPGENSHPDGAEDDDQVQRPSLSTVHAWVTEHIAPMVRKTTTTGEGGGIRWCRQWWHHHDAVERFTALHLAHEELSDSGEPSWLSVYLRDHLDPHLSTLTSPAGPFHACTPNRHSTTVAELGHAERPADTPPHSTDDSTGELP</sequence>
<reference evidence="2 3" key="1">
    <citation type="submission" date="2016-01" db="EMBL/GenBank/DDBJ databases">
        <title>Amycolatopsis coloradensis genome sequencing and assembly.</title>
        <authorList>
            <person name="Mayilraj S."/>
        </authorList>
    </citation>
    <scope>NUCLEOTIDE SEQUENCE [LARGE SCALE GENOMIC DNA]</scope>
    <source>
        <strain evidence="2 3">DSM 44225</strain>
    </source>
</reference>
<feature type="region of interest" description="Disordered" evidence="1">
    <location>
        <begin position="183"/>
        <end position="211"/>
    </location>
</feature>
<evidence type="ECO:0000313" key="2">
    <source>
        <dbReference type="EMBL" id="OLZ51714.1"/>
    </source>
</evidence>
<gene>
    <name evidence="2" type="ORF">BS329_15740</name>
</gene>
<dbReference type="EMBL" id="MQUQ01000007">
    <property type="protein sequence ID" value="OLZ51714.1"/>
    <property type="molecule type" value="Genomic_DNA"/>
</dbReference>
<protein>
    <recommendedName>
        <fullName evidence="4">DUF4913 domain-containing protein</fullName>
    </recommendedName>
</protein>
<dbReference type="Pfam" id="PF16259">
    <property type="entry name" value="DUF4913"/>
    <property type="match status" value="1"/>
</dbReference>
<keyword evidence="3" id="KW-1185">Reference proteome</keyword>
<dbReference type="Proteomes" id="UP000187486">
    <property type="component" value="Unassembled WGS sequence"/>
</dbReference>
<dbReference type="STRING" id="76021.BS329_15740"/>
<evidence type="ECO:0008006" key="4">
    <source>
        <dbReference type="Google" id="ProtNLM"/>
    </source>
</evidence>
<evidence type="ECO:0000256" key="1">
    <source>
        <dbReference type="SAM" id="MobiDB-lite"/>
    </source>
</evidence>
<dbReference type="AlphaFoldDB" id="A0A1R0KUC6"/>
<comment type="caution">
    <text evidence="2">The sequence shown here is derived from an EMBL/GenBank/DDBJ whole genome shotgun (WGS) entry which is preliminary data.</text>
</comment>